<dbReference type="InterPro" id="IPR016024">
    <property type="entry name" value="ARM-type_fold"/>
</dbReference>
<protein>
    <submittedName>
        <fullName evidence="1">Uncharacterized protein</fullName>
    </submittedName>
</protein>
<comment type="caution">
    <text evidence="1">The sequence shown here is derived from an EMBL/GenBank/DDBJ whole genome shotgun (WGS) entry which is preliminary data.</text>
</comment>
<evidence type="ECO:0000313" key="1">
    <source>
        <dbReference type="EMBL" id="OLP77560.1"/>
    </source>
</evidence>
<dbReference type="AlphaFoldDB" id="A0A1Q9C3R4"/>
<reference evidence="1 2" key="1">
    <citation type="submission" date="2016-02" db="EMBL/GenBank/DDBJ databases">
        <title>Genome analysis of coral dinoflagellate symbionts highlights evolutionary adaptations to a symbiotic lifestyle.</title>
        <authorList>
            <person name="Aranda M."/>
            <person name="Li Y."/>
            <person name="Liew Y.J."/>
            <person name="Baumgarten S."/>
            <person name="Simakov O."/>
            <person name="Wilson M."/>
            <person name="Piel J."/>
            <person name="Ashoor H."/>
            <person name="Bougouffa S."/>
            <person name="Bajic V.B."/>
            <person name="Ryu T."/>
            <person name="Ravasi T."/>
            <person name="Bayer T."/>
            <person name="Micklem G."/>
            <person name="Kim H."/>
            <person name="Bhak J."/>
            <person name="Lajeunesse T.C."/>
            <person name="Voolstra C.R."/>
        </authorList>
    </citation>
    <scope>NUCLEOTIDE SEQUENCE [LARGE SCALE GENOMIC DNA]</scope>
    <source>
        <strain evidence="1 2">CCMP2467</strain>
    </source>
</reference>
<accession>A0A1Q9C3R4</accession>
<dbReference type="SUPFAM" id="SSF48371">
    <property type="entry name" value="ARM repeat"/>
    <property type="match status" value="1"/>
</dbReference>
<dbReference type="Proteomes" id="UP000186817">
    <property type="component" value="Unassembled WGS sequence"/>
</dbReference>
<name>A0A1Q9C3R4_SYMMI</name>
<proteinExistence type="predicted"/>
<evidence type="ECO:0000313" key="2">
    <source>
        <dbReference type="Proteomes" id="UP000186817"/>
    </source>
</evidence>
<gene>
    <name evidence="1" type="ORF">AK812_SmicGene42373</name>
</gene>
<dbReference type="EMBL" id="LSRX01001744">
    <property type="protein sequence ID" value="OLP77560.1"/>
    <property type="molecule type" value="Genomic_DNA"/>
</dbReference>
<dbReference type="OrthoDB" id="428305at2759"/>
<sequence length="377" mass="40919">MFSVMNSEKFKVDPNARASSSRRKVPDCAVCALSFCVFGSGLLCAPFAAMELTVVAAFAPDVQSRVTLFMNKVSHGNLERFAEAARKPAAEGDVALNLASGDLDLVKNVADCLVAHSLWSGLKRSSTAVALADILLALDGPSPSSASEGPPSLSSFVVDAVLRDMGTQFSQRYEDCEDKAKEDQAVRVRESANAVARSVGQLFNKGLCPFVKFDFILQGISQDNALLKLDAAAYPEAEPRTPGLPQCLLLSGRVTASQPRVSETVAEFKDRLARDLGMGPSTFFFLMAGGEPQPHEEMKDLGEVELQVMVRPPVLKEEYRVEAVCILLTEAAATLQATEHGRALLCREMQRLGKLKRGLSKRYQFMIRDLEDLVASL</sequence>
<organism evidence="1 2">
    <name type="scientific">Symbiodinium microadriaticum</name>
    <name type="common">Dinoflagellate</name>
    <name type="synonym">Zooxanthella microadriatica</name>
    <dbReference type="NCBI Taxonomy" id="2951"/>
    <lineage>
        <taxon>Eukaryota</taxon>
        <taxon>Sar</taxon>
        <taxon>Alveolata</taxon>
        <taxon>Dinophyceae</taxon>
        <taxon>Suessiales</taxon>
        <taxon>Symbiodiniaceae</taxon>
        <taxon>Symbiodinium</taxon>
    </lineage>
</organism>
<keyword evidence="2" id="KW-1185">Reference proteome</keyword>